<organism evidence="1 2">
    <name type="scientific">Setaria italica</name>
    <name type="common">Foxtail millet</name>
    <name type="synonym">Panicum italicum</name>
    <dbReference type="NCBI Taxonomy" id="4555"/>
    <lineage>
        <taxon>Eukaryota</taxon>
        <taxon>Viridiplantae</taxon>
        <taxon>Streptophyta</taxon>
        <taxon>Embryophyta</taxon>
        <taxon>Tracheophyta</taxon>
        <taxon>Spermatophyta</taxon>
        <taxon>Magnoliopsida</taxon>
        <taxon>Liliopsida</taxon>
        <taxon>Poales</taxon>
        <taxon>Poaceae</taxon>
        <taxon>PACMAD clade</taxon>
        <taxon>Panicoideae</taxon>
        <taxon>Panicodae</taxon>
        <taxon>Paniceae</taxon>
        <taxon>Cenchrinae</taxon>
        <taxon>Setaria</taxon>
    </lineage>
</organism>
<dbReference type="EnsemblPlants" id="KQL09272">
    <property type="protein sequence ID" value="KQL09272"/>
    <property type="gene ID" value="SETIT_009057mg"/>
</dbReference>
<dbReference type="InParanoid" id="K3Y4B9"/>
<dbReference type="Proteomes" id="UP000004995">
    <property type="component" value="Unassembled WGS sequence"/>
</dbReference>
<dbReference type="AlphaFoldDB" id="K3Y4B9"/>
<reference evidence="1" key="2">
    <citation type="submission" date="2018-08" db="UniProtKB">
        <authorList>
            <consortium name="EnsemblPlants"/>
        </authorList>
    </citation>
    <scope>IDENTIFICATION</scope>
    <source>
        <strain evidence="1">Yugu1</strain>
    </source>
</reference>
<dbReference type="EMBL" id="AGNK02002195">
    <property type="status" value="NOT_ANNOTATED_CDS"/>
    <property type="molecule type" value="Genomic_DNA"/>
</dbReference>
<dbReference type="HOGENOM" id="CLU_3393074_0_0_1"/>
<evidence type="ECO:0000313" key="1">
    <source>
        <dbReference type="EnsemblPlants" id="KQL09272"/>
    </source>
</evidence>
<name>K3Y4B9_SETIT</name>
<accession>K3Y4B9</accession>
<keyword evidence="2" id="KW-1185">Reference proteome</keyword>
<reference evidence="2" key="1">
    <citation type="journal article" date="2012" name="Nat. Biotechnol.">
        <title>Reference genome sequence of the model plant Setaria.</title>
        <authorList>
            <person name="Bennetzen J.L."/>
            <person name="Schmutz J."/>
            <person name="Wang H."/>
            <person name="Percifield R."/>
            <person name="Hawkins J."/>
            <person name="Pontaroli A.C."/>
            <person name="Estep M."/>
            <person name="Feng L."/>
            <person name="Vaughn J.N."/>
            <person name="Grimwood J."/>
            <person name="Jenkins J."/>
            <person name="Barry K."/>
            <person name="Lindquist E."/>
            <person name="Hellsten U."/>
            <person name="Deshpande S."/>
            <person name="Wang X."/>
            <person name="Wu X."/>
            <person name="Mitros T."/>
            <person name="Triplett J."/>
            <person name="Yang X."/>
            <person name="Ye C.Y."/>
            <person name="Mauro-Herrera M."/>
            <person name="Wang L."/>
            <person name="Li P."/>
            <person name="Sharma M."/>
            <person name="Sharma R."/>
            <person name="Ronald P.C."/>
            <person name="Panaud O."/>
            <person name="Kellogg E.A."/>
            <person name="Brutnell T.P."/>
            <person name="Doust A.N."/>
            <person name="Tuskan G.A."/>
            <person name="Rokhsar D."/>
            <person name="Devos K.M."/>
        </authorList>
    </citation>
    <scope>NUCLEOTIDE SEQUENCE [LARGE SCALE GENOMIC DNA]</scope>
    <source>
        <strain evidence="2">cv. Yugu1</strain>
    </source>
</reference>
<evidence type="ECO:0000313" key="2">
    <source>
        <dbReference type="Proteomes" id="UP000004995"/>
    </source>
</evidence>
<proteinExistence type="predicted"/>
<dbReference type="Gramene" id="KQL09272">
    <property type="protein sequence ID" value="KQL09272"/>
    <property type="gene ID" value="SETIT_009057mg"/>
</dbReference>
<protein>
    <submittedName>
        <fullName evidence="1">Uncharacterized protein</fullName>
    </submittedName>
</protein>
<sequence length="32" mass="3693">MVYLSSLKLATYYTEVKIVDVGRVQFAKRGKE</sequence>